<keyword evidence="5" id="KW-1185">Reference proteome</keyword>
<dbReference type="GO" id="GO:0003677">
    <property type="term" value="F:DNA binding"/>
    <property type="evidence" value="ECO:0007669"/>
    <property type="project" value="UniProtKB-KW"/>
</dbReference>
<organism evidence="4 5">
    <name type="scientific">Prauserella muralis</name>
    <dbReference type="NCBI Taxonomy" id="588067"/>
    <lineage>
        <taxon>Bacteria</taxon>
        <taxon>Bacillati</taxon>
        <taxon>Actinomycetota</taxon>
        <taxon>Actinomycetes</taxon>
        <taxon>Pseudonocardiales</taxon>
        <taxon>Pseudonocardiaceae</taxon>
        <taxon>Prauserella</taxon>
    </lineage>
</organism>
<dbReference type="InterPro" id="IPR000835">
    <property type="entry name" value="HTH_MarR-typ"/>
</dbReference>
<accession>A0A2V4AP10</accession>
<evidence type="ECO:0000256" key="3">
    <source>
        <dbReference type="ARBA" id="ARBA00023163"/>
    </source>
</evidence>
<comment type="caution">
    <text evidence="4">The sequence shown here is derived from an EMBL/GenBank/DDBJ whole genome shotgun (WGS) entry which is preliminary data.</text>
</comment>
<dbReference type="PROSITE" id="PS01117">
    <property type="entry name" value="HTH_MARR_1"/>
    <property type="match status" value="1"/>
</dbReference>
<dbReference type="SMART" id="SM00347">
    <property type="entry name" value="HTH_MARR"/>
    <property type="match status" value="1"/>
</dbReference>
<dbReference type="EMBL" id="MASW01000005">
    <property type="protein sequence ID" value="PXY22342.1"/>
    <property type="molecule type" value="Genomic_DNA"/>
</dbReference>
<evidence type="ECO:0000256" key="2">
    <source>
        <dbReference type="ARBA" id="ARBA00023125"/>
    </source>
</evidence>
<dbReference type="PROSITE" id="PS50995">
    <property type="entry name" value="HTH_MARR_2"/>
    <property type="match status" value="1"/>
</dbReference>
<dbReference type="RefSeq" id="WP_112282946.1">
    <property type="nucleotide sequence ID" value="NZ_MASW01000005.1"/>
</dbReference>
<evidence type="ECO:0000313" key="4">
    <source>
        <dbReference type="EMBL" id="PXY22342.1"/>
    </source>
</evidence>
<dbReference type="OrthoDB" id="4404499at2"/>
<protein>
    <submittedName>
        <fullName evidence="4">MarR family transcriptional regulator</fullName>
    </submittedName>
</protein>
<evidence type="ECO:0000256" key="1">
    <source>
        <dbReference type="ARBA" id="ARBA00023015"/>
    </source>
</evidence>
<dbReference type="InterPro" id="IPR039422">
    <property type="entry name" value="MarR/SlyA-like"/>
</dbReference>
<dbReference type="Gene3D" id="1.10.10.10">
    <property type="entry name" value="Winged helix-like DNA-binding domain superfamily/Winged helix DNA-binding domain"/>
    <property type="match status" value="1"/>
</dbReference>
<dbReference type="Pfam" id="PF01047">
    <property type="entry name" value="MarR"/>
    <property type="match status" value="1"/>
</dbReference>
<dbReference type="Proteomes" id="UP000249915">
    <property type="component" value="Unassembled WGS sequence"/>
</dbReference>
<dbReference type="SUPFAM" id="SSF46785">
    <property type="entry name" value="Winged helix' DNA-binding domain"/>
    <property type="match status" value="1"/>
</dbReference>
<proteinExistence type="predicted"/>
<dbReference type="PANTHER" id="PTHR33164">
    <property type="entry name" value="TRANSCRIPTIONAL REGULATOR, MARR FAMILY"/>
    <property type="match status" value="1"/>
</dbReference>
<dbReference type="InterPro" id="IPR023187">
    <property type="entry name" value="Tscrpt_reg_MarR-type_CS"/>
</dbReference>
<gene>
    <name evidence="4" type="ORF">BAY60_20960</name>
</gene>
<dbReference type="InterPro" id="IPR036390">
    <property type="entry name" value="WH_DNA-bd_sf"/>
</dbReference>
<dbReference type="GO" id="GO:0006950">
    <property type="term" value="P:response to stress"/>
    <property type="evidence" value="ECO:0007669"/>
    <property type="project" value="TreeGrafter"/>
</dbReference>
<keyword evidence="3" id="KW-0804">Transcription</keyword>
<reference evidence="4 5" key="1">
    <citation type="submission" date="2016-07" db="EMBL/GenBank/DDBJ databases">
        <title>Draft genome sequence of Prauserella muralis DSM 45305, isolated from a mould-covered wall in an indoor environment.</title>
        <authorList>
            <person name="Ruckert C."/>
            <person name="Albersmeier A."/>
            <person name="Jiang C.-L."/>
            <person name="Jiang Y."/>
            <person name="Kalinowski J."/>
            <person name="Schneider O."/>
            <person name="Winkler A."/>
            <person name="Zotchev S.B."/>
        </authorList>
    </citation>
    <scope>NUCLEOTIDE SEQUENCE [LARGE SCALE GENOMIC DNA]</scope>
    <source>
        <strain evidence="4 5">DSM 45305</strain>
    </source>
</reference>
<name>A0A2V4AP10_9PSEU</name>
<dbReference type="PANTHER" id="PTHR33164:SF43">
    <property type="entry name" value="HTH-TYPE TRANSCRIPTIONAL REPRESSOR YETL"/>
    <property type="match status" value="1"/>
</dbReference>
<keyword evidence="2" id="KW-0238">DNA-binding</keyword>
<dbReference type="InterPro" id="IPR036388">
    <property type="entry name" value="WH-like_DNA-bd_sf"/>
</dbReference>
<dbReference type="GO" id="GO:0003700">
    <property type="term" value="F:DNA-binding transcription factor activity"/>
    <property type="evidence" value="ECO:0007669"/>
    <property type="project" value="InterPro"/>
</dbReference>
<keyword evidence="1" id="KW-0805">Transcription regulation</keyword>
<evidence type="ECO:0000313" key="5">
    <source>
        <dbReference type="Proteomes" id="UP000249915"/>
    </source>
</evidence>
<sequence>MTAQPADGELDYLSFVDFAIARTSTELEGIDPEAMRLVLTLHRLTSALVYDLESAVHRPRGLSWPGFRVLFVLWLAGPLEAKRVAELSGMSRAAVSALVKTLERGGLVERRQAEHDRRAVQLTLTAAGRETITSDYRAHNEREQAWANTLDAHERATLIGLLDKLMAGSAAAEAKRRF</sequence>
<dbReference type="AlphaFoldDB" id="A0A2V4AP10"/>